<name>A0A1E7NFG9_KITAU</name>
<feature type="domain" description="Cation-transporting P-type ATPase C-terminal" evidence="2">
    <location>
        <begin position="1"/>
        <end position="81"/>
    </location>
</feature>
<dbReference type="Proteomes" id="UP000037395">
    <property type="component" value="Unassembled WGS sequence"/>
</dbReference>
<dbReference type="InterPro" id="IPR023298">
    <property type="entry name" value="ATPase_P-typ_TM_dom_sf"/>
</dbReference>
<dbReference type="InterPro" id="IPR006068">
    <property type="entry name" value="ATPase_P-typ_cation-transptr_C"/>
</dbReference>
<protein>
    <recommendedName>
        <fullName evidence="2">Cation-transporting P-type ATPase C-terminal domain-containing protein</fullName>
    </recommendedName>
</protein>
<proteinExistence type="predicted"/>
<dbReference type="SUPFAM" id="SSF81665">
    <property type="entry name" value="Calcium ATPase, transmembrane domain M"/>
    <property type="match status" value="1"/>
</dbReference>
<evidence type="ECO:0000259" key="2">
    <source>
        <dbReference type="Pfam" id="PF00689"/>
    </source>
</evidence>
<keyword evidence="1" id="KW-0472">Membrane</keyword>
<feature type="transmembrane region" description="Helical" evidence="1">
    <location>
        <begin position="28"/>
        <end position="49"/>
    </location>
</feature>
<evidence type="ECO:0000256" key="1">
    <source>
        <dbReference type="SAM" id="Phobius"/>
    </source>
</evidence>
<gene>
    <name evidence="3" type="ORF">HS99_0001760</name>
</gene>
<keyword evidence="1" id="KW-0812">Transmembrane</keyword>
<keyword evidence="4" id="KW-1185">Reference proteome</keyword>
<comment type="caution">
    <text evidence="3">The sequence shown here is derived from an EMBL/GenBank/DDBJ whole genome shotgun (WGS) entry which is preliminary data.</text>
</comment>
<keyword evidence="1" id="KW-1133">Transmembrane helix</keyword>
<evidence type="ECO:0000313" key="3">
    <source>
        <dbReference type="EMBL" id="OEV39451.1"/>
    </source>
</evidence>
<evidence type="ECO:0000313" key="4">
    <source>
        <dbReference type="Proteomes" id="UP000037395"/>
    </source>
</evidence>
<dbReference type="Pfam" id="PF00689">
    <property type="entry name" value="Cation_ATPase_C"/>
    <property type="match status" value="1"/>
</dbReference>
<reference evidence="3" key="1">
    <citation type="submission" date="2016-08" db="EMBL/GenBank/DDBJ databases">
        <title>Sequencing, Assembly and Comparative Genomics of S. aureofaciens ATCC 10762.</title>
        <authorList>
            <person name="Gradnigo J.S."/>
            <person name="Johnson N."/>
            <person name="Somerville G.A."/>
        </authorList>
    </citation>
    <scope>NUCLEOTIDE SEQUENCE [LARGE SCALE GENOMIC DNA]</scope>
    <source>
        <strain evidence="3">ATCC 10762</strain>
    </source>
</reference>
<organism evidence="3 4">
    <name type="scientific">Kitasatospora aureofaciens</name>
    <name type="common">Streptomyces aureofaciens</name>
    <dbReference type="NCBI Taxonomy" id="1894"/>
    <lineage>
        <taxon>Bacteria</taxon>
        <taxon>Bacillati</taxon>
        <taxon>Actinomycetota</taxon>
        <taxon>Actinomycetes</taxon>
        <taxon>Kitasatosporales</taxon>
        <taxon>Streptomycetaceae</taxon>
        <taxon>Kitasatospora</taxon>
    </lineage>
</organism>
<dbReference type="AlphaFoldDB" id="A0A1E7NFG9"/>
<dbReference type="Gene3D" id="1.20.1110.10">
    <property type="entry name" value="Calcium-transporting ATPase, transmembrane domain"/>
    <property type="match status" value="1"/>
</dbReference>
<accession>A0A1E7NFG9</accession>
<dbReference type="RefSeq" id="WP_050367028.1">
    <property type="nucleotide sequence ID" value="NZ_JBEZAD010000028.1"/>
</dbReference>
<sequence>MLFVALLAAQLGVVLGLRERLLTRANPFLPVAVLASAALGAAALYLPFLRDVLETVPLSWGDHAAPAVAGLLGFTTARLRKQGI</sequence>
<dbReference type="EMBL" id="JPRF03000001">
    <property type="protein sequence ID" value="OEV39451.1"/>
    <property type="molecule type" value="Genomic_DNA"/>
</dbReference>